<dbReference type="InterPro" id="IPR021109">
    <property type="entry name" value="Peptidase_aspartic_dom_sf"/>
</dbReference>
<dbReference type="Proteomes" id="UP000245207">
    <property type="component" value="Unassembled WGS sequence"/>
</dbReference>
<feature type="compositionally biased region" description="Basic and acidic residues" evidence="1">
    <location>
        <begin position="1"/>
        <end position="35"/>
    </location>
</feature>
<accession>A0A2U1NDU1</accession>
<sequence>MKTFVKSKEEYGEQFMRRRDERNRMEKEQRREEVKSTMSTTKVGIEELVSKYIEETTKRQAREEHPLTHNERIAKLEKIVGECTLAIKNGLKNSIVTEEIVNAINTGITRETTVEPKTFSEKVKSRIYKEKLLLDDLGTLPVNLPLIESIKDNSNKVQFVQDLINQKESLEEVESVKLNARCLAVLRNELPPKEKDPGSFTLPCLIGKLEISNALVDLGASISIMPYSMFLRLGVGSLKPIKMDIEMADKTMQSPKVCFFSRFVILEITEDDKIPIILGRPMLATAHAKVDVFARKMTIEVNGEVITFVANDIVTFPKKHNDISSGDDFDVFIDYEENTDALGVGLEDFQNEVDIVAFVDKQPKVPLDSGRPSFFGIGARIHHRNPYNLQLSCKIGYMDFHPFIDTSSVNIISKECYNQVMIKELEYNGNNFLGNATNIHVFIGIYTFLVDFVVLDEVSEFIEDGLTGVILGNPFKAISGLGEDAKEGIQLTRMRPLLELSDEDKANGYNYPYQKIKKLYNGCLMLGEEYKKNEGLIEWIQREGCHELEHGGPSRNLTRPLGTPSGLKGLLHMLNATMIPRKIYACGSVMISEKWSLLMKAS</sequence>
<dbReference type="AlphaFoldDB" id="A0A2U1NDU1"/>
<protein>
    <recommendedName>
        <fullName evidence="4">Reverse transcriptase domain-containing protein</fullName>
    </recommendedName>
</protein>
<feature type="region of interest" description="Disordered" evidence="1">
    <location>
        <begin position="1"/>
        <end position="39"/>
    </location>
</feature>
<dbReference type="CDD" id="cd00303">
    <property type="entry name" value="retropepsin_like"/>
    <property type="match status" value="1"/>
</dbReference>
<dbReference type="PANTHER" id="PTHR33067">
    <property type="entry name" value="RNA-DIRECTED DNA POLYMERASE-RELATED"/>
    <property type="match status" value="1"/>
</dbReference>
<evidence type="ECO:0008006" key="4">
    <source>
        <dbReference type="Google" id="ProtNLM"/>
    </source>
</evidence>
<dbReference type="EMBL" id="PKPP01003050">
    <property type="protein sequence ID" value="PWA71620.1"/>
    <property type="molecule type" value="Genomic_DNA"/>
</dbReference>
<dbReference type="PANTHER" id="PTHR33067:SF9">
    <property type="entry name" value="RNA-DIRECTED DNA POLYMERASE"/>
    <property type="match status" value="1"/>
</dbReference>
<dbReference type="Gene3D" id="2.40.70.10">
    <property type="entry name" value="Acid Proteases"/>
    <property type="match status" value="1"/>
</dbReference>
<keyword evidence="3" id="KW-1185">Reference proteome</keyword>
<evidence type="ECO:0000313" key="3">
    <source>
        <dbReference type="Proteomes" id="UP000245207"/>
    </source>
</evidence>
<proteinExistence type="predicted"/>
<gene>
    <name evidence="2" type="ORF">CTI12_AA278390</name>
</gene>
<reference evidence="2 3" key="1">
    <citation type="journal article" date="2018" name="Mol. Plant">
        <title>The genome of Artemisia annua provides insight into the evolution of Asteraceae family and artemisinin biosynthesis.</title>
        <authorList>
            <person name="Shen Q."/>
            <person name="Zhang L."/>
            <person name="Liao Z."/>
            <person name="Wang S."/>
            <person name="Yan T."/>
            <person name="Shi P."/>
            <person name="Liu M."/>
            <person name="Fu X."/>
            <person name="Pan Q."/>
            <person name="Wang Y."/>
            <person name="Lv Z."/>
            <person name="Lu X."/>
            <person name="Zhang F."/>
            <person name="Jiang W."/>
            <person name="Ma Y."/>
            <person name="Chen M."/>
            <person name="Hao X."/>
            <person name="Li L."/>
            <person name="Tang Y."/>
            <person name="Lv G."/>
            <person name="Zhou Y."/>
            <person name="Sun X."/>
            <person name="Brodelius P.E."/>
            <person name="Rose J.K.C."/>
            <person name="Tang K."/>
        </authorList>
    </citation>
    <scope>NUCLEOTIDE SEQUENCE [LARGE SCALE GENOMIC DNA]</scope>
    <source>
        <strain evidence="3">cv. Huhao1</strain>
        <tissue evidence="2">Leaf</tissue>
    </source>
</reference>
<organism evidence="2 3">
    <name type="scientific">Artemisia annua</name>
    <name type="common">Sweet wormwood</name>
    <dbReference type="NCBI Taxonomy" id="35608"/>
    <lineage>
        <taxon>Eukaryota</taxon>
        <taxon>Viridiplantae</taxon>
        <taxon>Streptophyta</taxon>
        <taxon>Embryophyta</taxon>
        <taxon>Tracheophyta</taxon>
        <taxon>Spermatophyta</taxon>
        <taxon>Magnoliopsida</taxon>
        <taxon>eudicotyledons</taxon>
        <taxon>Gunneridae</taxon>
        <taxon>Pentapetalae</taxon>
        <taxon>asterids</taxon>
        <taxon>campanulids</taxon>
        <taxon>Asterales</taxon>
        <taxon>Asteraceae</taxon>
        <taxon>Asteroideae</taxon>
        <taxon>Anthemideae</taxon>
        <taxon>Artemisiinae</taxon>
        <taxon>Artemisia</taxon>
    </lineage>
</organism>
<evidence type="ECO:0000313" key="2">
    <source>
        <dbReference type="EMBL" id="PWA71620.1"/>
    </source>
</evidence>
<name>A0A2U1NDU1_ARTAN</name>
<evidence type="ECO:0000256" key="1">
    <source>
        <dbReference type="SAM" id="MobiDB-lite"/>
    </source>
</evidence>
<comment type="caution">
    <text evidence="2">The sequence shown here is derived from an EMBL/GenBank/DDBJ whole genome shotgun (WGS) entry which is preliminary data.</text>
</comment>
<dbReference type="OrthoDB" id="1734538at2759"/>